<dbReference type="Proteomes" id="UP000199514">
    <property type="component" value="Unassembled WGS sequence"/>
</dbReference>
<keyword evidence="9" id="KW-1185">Reference proteome</keyword>
<organism evidence="8 9">
    <name type="scientific">Flexibacter flexilis DSM 6793</name>
    <dbReference type="NCBI Taxonomy" id="927664"/>
    <lineage>
        <taxon>Bacteria</taxon>
        <taxon>Pseudomonadati</taxon>
        <taxon>Bacteroidota</taxon>
        <taxon>Cytophagia</taxon>
        <taxon>Cytophagales</taxon>
        <taxon>Flexibacteraceae</taxon>
        <taxon>Flexibacter</taxon>
    </lineage>
</organism>
<dbReference type="OrthoDB" id="1524972at2"/>
<dbReference type="InterPro" id="IPR000100">
    <property type="entry name" value="RNase_P"/>
</dbReference>
<dbReference type="GO" id="GO:0001682">
    <property type="term" value="P:tRNA 5'-leader removal"/>
    <property type="evidence" value="ECO:0007669"/>
    <property type="project" value="UniProtKB-UniRule"/>
</dbReference>
<evidence type="ECO:0000313" key="9">
    <source>
        <dbReference type="Proteomes" id="UP000199514"/>
    </source>
</evidence>
<comment type="subunit">
    <text evidence="7">Consists of a catalytic RNA component (M1 or rnpB) and a protein subunit.</text>
</comment>
<comment type="catalytic activity">
    <reaction evidence="7">
        <text>Endonucleolytic cleavage of RNA, removing 5'-extranucleotides from tRNA precursor.</text>
        <dbReference type="EC" id="3.1.26.5"/>
    </reaction>
</comment>
<dbReference type="HAMAP" id="MF_00227">
    <property type="entry name" value="RNase_P"/>
    <property type="match status" value="1"/>
</dbReference>
<keyword evidence="6 7" id="KW-0694">RNA-binding</keyword>
<comment type="function">
    <text evidence="1 7">RNaseP catalyzes the removal of the 5'-leader sequence from pre-tRNA to produce the mature 5'-terminus. It can also cleave other RNA substrates such as 4.5S RNA. The protein component plays an auxiliary but essential role in vivo by binding to the 5'-leader sequence and broadening the substrate specificity of the ribozyme.</text>
</comment>
<keyword evidence="2 7" id="KW-0819">tRNA processing</keyword>
<keyword evidence="3 7" id="KW-0540">Nuclease</keyword>
<evidence type="ECO:0000313" key="8">
    <source>
        <dbReference type="EMBL" id="SFB72114.1"/>
    </source>
</evidence>
<gene>
    <name evidence="7" type="primary">rnpA</name>
    <name evidence="8" type="ORF">SAMN05421780_10194</name>
</gene>
<dbReference type="AlphaFoldDB" id="A0A1I1DBF7"/>
<name>A0A1I1DBF7_9BACT</name>
<evidence type="ECO:0000256" key="4">
    <source>
        <dbReference type="ARBA" id="ARBA00022759"/>
    </source>
</evidence>
<dbReference type="GO" id="GO:0004526">
    <property type="term" value="F:ribonuclease P activity"/>
    <property type="evidence" value="ECO:0007669"/>
    <property type="project" value="UniProtKB-UniRule"/>
</dbReference>
<evidence type="ECO:0000256" key="7">
    <source>
        <dbReference type="HAMAP-Rule" id="MF_00227"/>
    </source>
</evidence>
<comment type="similarity">
    <text evidence="7">Belongs to the RnpA family.</text>
</comment>
<dbReference type="EC" id="3.1.26.5" evidence="7"/>
<evidence type="ECO:0000256" key="3">
    <source>
        <dbReference type="ARBA" id="ARBA00022722"/>
    </source>
</evidence>
<dbReference type="EMBL" id="FOLE01000001">
    <property type="protein sequence ID" value="SFB72114.1"/>
    <property type="molecule type" value="Genomic_DNA"/>
</dbReference>
<dbReference type="InterPro" id="IPR014721">
    <property type="entry name" value="Ribsml_uS5_D2-typ_fold_subgr"/>
</dbReference>
<protein>
    <recommendedName>
        <fullName evidence="7">Ribonuclease P protein component</fullName>
        <shortName evidence="7">RNase P protein</shortName>
        <shortName evidence="7">RNaseP protein</shortName>
        <ecNumber evidence="7">3.1.26.5</ecNumber>
    </recommendedName>
    <alternativeName>
        <fullName evidence="7">Protein C5</fullName>
    </alternativeName>
</protein>
<dbReference type="Gene3D" id="3.30.230.10">
    <property type="match status" value="1"/>
</dbReference>
<evidence type="ECO:0000256" key="6">
    <source>
        <dbReference type="ARBA" id="ARBA00022884"/>
    </source>
</evidence>
<dbReference type="InterPro" id="IPR020568">
    <property type="entry name" value="Ribosomal_Su5_D2-typ_SF"/>
</dbReference>
<keyword evidence="5 7" id="KW-0378">Hydrolase</keyword>
<accession>A0A1I1DBF7</accession>
<evidence type="ECO:0000256" key="2">
    <source>
        <dbReference type="ARBA" id="ARBA00022694"/>
    </source>
</evidence>
<dbReference type="GO" id="GO:0000049">
    <property type="term" value="F:tRNA binding"/>
    <property type="evidence" value="ECO:0007669"/>
    <property type="project" value="UniProtKB-UniRule"/>
</dbReference>
<sequence>MDKNKASLSFGFGKNERLCSRKSIDELFRQHDASASAYPLRILAKYQPQGEAKGDDLQILISVPRRNFKRAVVRNLLKRRIREAYRLQKHLVNWPPIYPEKQLHIAFIYTAKEILPFQIIEKKLIWAVEKLKTALAQTPNT</sequence>
<dbReference type="InterPro" id="IPR020539">
    <property type="entry name" value="RNase_P_CS"/>
</dbReference>
<reference evidence="8 9" key="1">
    <citation type="submission" date="2016-10" db="EMBL/GenBank/DDBJ databases">
        <authorList>
            <person name="de Groot N.N."/>
        </authorList>
    </citation>
    <scope>NUCLEOTIDE SEQUENCE [LARGE SCALE GENOMIC DNA]</scope>
    <source>
        <strain evidence="8 9">DSM 6793</strain>
    </source>
</reference>
<evidence type="ECO:0000256" key="1">
    <source>
        <dbReference type="ARBA" id="ARBA00002663"/>
    </source>
</evidence>
<dbReference type="Pfam" id="PF00825">
    <property type="entry name" value="Ribonuclease_P"/>
    <property type="match status" value="1"/>
</dbReference>
<keyword evidence="4 7" id="KW-0255">Endonuclease</keyword>
<dbReference type="STRING" id="927664.SAMN05421780_10194"/>
<proteinExistence type="inferred from homology"/>
<dbReference type="PROSITE" id="PS00648">
    <property type="entry name" value="RIBONUCLEASE_P"/>
    <property type="match status" value="1"/>
</dbReference>
<evidence type="ECO:0000256" key="5">
    <source>
        <dbReference type="ARBA" id="ARBA00022801"/>
    </source>
</evidence>
<dbReference type="SUPFAM" id="SSF54211">
    <property type="entry name" value="Ribosomal protein S5 domain 2-like"/>
    <property type="match status" value="1"/>
</dbReference>